<evidence type="ECO:0000256" key="5">
    <source>
        <dbReference type="RuleBase" id="RU000437"/>
    </source>
</evidence>
<dbReference type="InterPro" id="IPR013328">
    <property type="entry name" value="6PGD_dom2"/>
</dbReference>
<evidence type="ECO:0000256" key="6">
    <source>
        <dbReference type="RuleBase" id="RU361243"/>
    </source>
</evidence>
<evidence type="ECO:0000259" key="9">
    <source>
        <dbReference type="Pfam" id="PF07479"/>
    </source>
</evidence>
<evidence type="ECO:0000256" key="4">
    <source>
        <dbReference type="ARBA" id="ARBA00048683"/>
    </source>
</evidence>
<dbReference type="GO" id="GO:0051287">
    <property type="term" value="F:NAD binding"/>
    <property type="evidence" value="ECO:0007669"/>
    <property type="project" value="UniProtKB-UniRule"/>
</dbReference>
<dbReference type="Gene3D" id="1.10.1040.10">
    <property type="entry name" value="N-(1-d-carboxylethyl)-l-norvaline Dehydrogenase, domain 2"/>
    <property type="match status" value="1"/>
</dbReference>
<protein>
    <recommendedName>
        <fullName evidence="6">Glycerol-3-phosphate dehydrogenase [NAD(+)]</fullName>
        <ecNumber evidence="6">1.1.1.8</ecNumber>
    </recommendedName>
</protein>
<name>A0A284RGS1_ARMOS</name>
<accession>A0A284RGS1</accession>
<dbReference type="GO" id="GO:0141152">
    <property type="term" value="F:glycerol-3-phosphate dehydrogenase (NAD+) activity"/>
    <property type="evidence" value="ECO:0007669"/>
    <property type="project" value="UniProtKB-UniRule"/>
</dbReference>
<reference evidence="11" key="1">
    <citation type="journal article" date="2017" name="Nat. Ecol. Evol.">
        <title>Genome expansion and lineage-specific genetic innovations in the forest pathogenic fungi Armillaria.</title>
        <authorList>
            <person name="Sipos G."/>
            <person name="Prasanna A.N."/>
            <person name="Walter M.C."/>
            <person name="O'Connor E."/>
            <person name="Balint B."/>
            <person name="Krizsan K."/>
            <person name="Kiss B."/>
            <person name="Hess J."/>
            <person name="Varga T."/>
            <person name="Slot J."/>
            <person name="Riley R."/>
            <person name="Boka B."/>
            <person name="Rigling D."/>
            <person name="Barry K."/>
            <person name="Lee J."/>
            <person name="Mihaltcheva S."/>
            <person name="LaButti K."/>
            <person name="Lipzen A."/>
            <person name="Waldron R."/>
            <person name="Moloney N.M."/>
            <person name="Sperisen C."/>
            <person name="Kredics L."/>
            <person name="Vagvoelgyi C."/>
            <person name="Patrignani A."/>
            <person name="Fitzpatrick D."/>
            <person name="Nagy I."/>
            <person name="Doyle S."/>
            <person name="Anderson J.B."/>
            <person name="Grigoriev I.V."/>
            <person name="Gueldener U."/>
            <person name="Muensterkoetter M."/>
            <person name="Nagy L.G."/>
        </authorList>
    </citation>
    <scope>NUCLEOTIDE SEQUENCE [LARGE SCALE GENOMIC DNA]</scope>
    <source>
        <strain evidence="11">C18/9</strain>
    </source>
</reference>
<evidence type="ECO:0000259" key="8">
    <source>
        <dbReference type="Pfam" id="PF01210"/>
    </source>
</evidence>
<dbReference type="OMA" id="YDTPPMD"/>
<keyword evidence="2 5" id="KW-0560">Oxidoreductase</keyword>
<dbReference type="PANTHER" id="PTHR11728:SF8">
    <property type="entry name" value="GLYCEROL-3-PHOSPHATE DEHYDROGENASE [NAD(+)]-RELATED"/>
    <property type="match status" value="1"/>
</dbReference>
<dbReference type="GO" id="GO:0046168">
    <property type="term" value="P:glycerol-3-phosphate catabolic process"/>
    <property type="evidence" value="ECO:0007669"/>
    <property type="project" value="UniProtKB-UniRule"/>
</dbReference>
<evidence type="ECO:0000256" key="7">
    <source>
        <dbReference type="SAM" id="MobiDB-lite"/>
    </source>
</evidence>
<feature type="compositionally biased region" description="Low complexity" evidence="7">
    <location>
        <begin position="1"/>
        <end position="31"/>
    </location>
</feature>
<dbReference type="InterPro" id="IPR017751">
    <property type="entry name" value="G3P_DH_NAD-dep_euk"/>
</dbReference>
<dbReference type="InterPro" id="IPR011128">
    <property type="entry name" value="G3P_DH_NAD-dep_N"/>
</dbReference>
<dbReference type="InterPro" id="IPR008927">
    <property type="entry name" value="6-PGluconate_DH-like_C_sf"/>
</dbReference>
<dbReference type="EC" id="1.1.1.8" evidence="6"/>
<keyword evidence="3 5" id="KW-0520">NAD</keyword>
<dbReference type="InterPro" id="IPR036291">
    <property type="entry name" value="NAD(P)-bd_dom_sf"/>
</dbReference>
<dbReference type="Proteomes" id="UP000219338">
    <property type="component" value="Unassembled WGS sequence"/>
</dbReference>
<feature type="domain" description="Glycerol-3-phosphate dehydrogenase NAD-dependent N-terminal" evidence="8">
    <location>
        <begin position="157"/>
        <end position="336"/>
    </location>
</feature>
<organism evidence="10 11">
    <name type="scientific">Armillaria ostoyae</name>
    <name type="common">Armillaria root rot fungus</name>
    <dbReference type="NCBI Taxonomy" id="47428"/>
    <lineage>
        <taxon>Eukaryota</taxon>
        <taxon>Fungi</taxon>
        <taxon>Dikarya</taxon>
        <taxon>Basidiomycota</taxon>
        <taxon>Agaricomycotina</taxon>
        <taxon>Agaricomycetes</taxon>
        <taxon>Agaricomycetidae</taxon>
        <taxon>Agaricales</taxon>
        <taxon>Marasmiineae</taxon>
        <taxon>Physalacriaceae</taxon>
        <taxon>Armillaria</taxon>
    </lineage>
</organism>
<comment type="catalytic activity">
    <reaction evidence="4 6">
        <text>sn-glycerol 3-phosphate + NAD(+) = dihydroxyacetone phosphate + NADH + H(+)</text>
        <dbReference type="Rhea" id="RHEA:11092"/>
        <dbReference type="ChEBI" id="CHEBI:15378"/>
        <dbReference type="ChEBI" id="CHEBI:57540"/>
        <dbReference type="ChEBI" id="CHEBI:57597"/>
        <dbReference type="ChEBI" id="CHEBI:57642"/>
        <dbReference type="ChEBI" id="CHEBI:57945"/>
        <dbReference type="EC" id="1.1.1.8"/>
    </reaction>
</comment>
<dbReference type="NCBIfam" id="TIGR03376">
    <property type="entry name" value="glycerol3P_DH"/>
    <property type="match status" value="1"/>
</dbReference>
<evidence type="ECO:0000256" key="3">
    <source>
        <dbReference type="ARBA" id="ARBA00023027"/>
    </source>
</evidence>
<dbReference type="InterPro" id="IPR006109">
    <property type="entry name" value="G3P_DH_NAD-dep_C"/>
</dbReference>
<dbReference type="SUPFAM" id="SSF48179">
    <property type="entry name" value="6-phosphogluconate dehydrogenase C-terminal domain-like"/>
    <property type="match status" value="1"/>
</dbReference>
<dbReference type="InterPro" id="IPR006168">
    <property type="entry name" value="G3P_DH_NAD-dep"/>
</dbReference>
<dbReference type="STRING" id="47428.A0A284RGS1"/>
<dbReference type="EMBL" id="FUEG01000008">
    <property type="protein sequence ID" value="SJL07947.1"/>
    <property type="molecule type" value="Genomic_DNA"/>
</dbReference>
<feature type="region of interest" description="Disordered" evidence="7">
    <location>
        <begin position="1"/>
        <end position="122"/>
    </location>
</feature>
<dbReference type="Pfam" id="PF01210">
    <property type="entry name" value="NAD_Gly3P_dh_N"/>
    <property type="match status" value="1"/>
</dbReference>
<comment type="similarity">
    <text evidence="1 5">Belongs to the NAD-dependent glycerol-3-phosphate dehydrogenase family.</text>
</comment>
<dbReference type="FunFam" id="1.10.1040.10:FF:000004">
    <property type="entry name" value="Glycerol-3-phosphate dehydrogenase [NAD(+)]"/>
    <property type="match status" value="1"/>
</dbReference>
<dbReference type="GO" id="GO:0042803">
    <property type="term" value="F:protein homodimerization activity"/>
    <property type="evidence" value="ECO:0007669"/>
    <property type="project" value="InterPro"/>
</dbReference>
<dbReference type="GO" id="GO:0005829">
    <property type="term" value="C:cytosol"/>
    <property type="evidence" value="ECO:0007669"/>
    <property type="project" value="TreeGrafter"/>
</dbReference>
<dbReference type="PRINTS" id="PR00077">
    <property type="entry name" value="GPDHDRGNASE"/>
</dbReference>
<gene>
    <name evidence="10" type="ORF">ARMOST_11305</name>
</gene>
<sequence length="522" mass="55893">MSTSTQSSTPESASPSRLSSPALSDASSPDSSRPPSPLLRPLPKHLPANSKHGLATRPPFGLNALSGASFGFTTISSKKDNDVPPRTASPDALEQPEEEAVADAEGPAVTDTGKPKPKRRTSSVAMAPFITKFEPYEPEEYVVCKKSGTKSPARLEKVAIVGSGSWGTALARVAAINTAEQEGFDPEVRMWVREQEIHNGKRLIDIINEGSRQNEKYLPDVDLPENLIAVPSLVETVRNASLILFVVPHQFLPAALKELKASGVVNPKARAISAIKGVDVVIEKDAAGKTTQADIYTFPSVIEKELGIPCTALGGANIALDVGRGEFCETTIGVPSAKDAALWHAVFDGPKFRVHPIEDVAGVSLSGALKNIVALAAGFVDGMGLGGNTKAAILRVGLLEMAMFTQDFFPGSSSFTFSHHSAGMADLITTSFGGRNRKCAEAFIKSKPEYAPAETVTNGKGKTFLELEEELLNGQKLQGTLTAQEVFDFLEARGRLEAYPLFEKVYRISFEGMDPKRLFEDL</sequence>
<evidence type="ECO:0000313" key="10">
    <source>
        <dbReference type="EMBL" id="SJL07947.1"/>
    </source>
</evidence>
<feature type="domain" description="Glycerol-3-phosphate dehydrogenase NAD-dependent C-terminal" evidence="9">
    <location>
        <begin position="359"/>
        <end position="519"/>
    </location>
</feature>
<dbReference type="PROSITE" id="PS00957">
    <property type="entry name" value="NAD_G3PDH"/>
    <property type="match status" value="1"/>
</dbReference>
<dbReference type="SUPFAM" id="SSF51735">
    <property type="entry name" value="NAD(P)-binding Rossmann-fold domains"/>
    <property type="match status" value="1"/>
</dbReference>
<dbReference type="OrthoDB" id="10263760at2759"/>
<evidence type="ECO:0000256" key="1">
    <source>
        <dbReference type="ARBA" id="ARBA00011009"/>
    </source>
</evidence>
<keyword evidence="11" id="KW-1185">Reference proteome</keyword>
<dbReference type="Pfam" id="PF07479">
    <property type="entry name" value="NAD_Gly3P_dh_C"/>
    <property type="match status" value="1"/>
</dbReference>
<dbReference type="PANTHER" id="PTHR11728">
    <property type="entry name" value="GLYCEROL-3-PHOSPHATE DEHYDROGENASE"/>
    <property type="match status" value="1"/>
</dbReference>
<dbReference type="AlphaFoldDB" id="A0A284RGS1"/>
<evidence type="ECO:0000313" key="11">
    <source>
        <dbReference type="Proteomes" id="UP000219338"/>
    </source>
</evidence>
<dbReference type="GO" id="GO:0005634">
    <property type="term" value="C:nucleus"/>
    <property type="evidence" value="ECO:0007669"/>
    <property type="project" value="TreeGrafter"/>
</dbReference>
<evidence type="ECO:0000256" key="2">
    <source>
        <dbReference type="ARBA" id="ARBA00023002"/>
    </source>
</evidence>
<dbReference type="Gene3D" id="3.40.50.720">
    <property type="entry name" value="NAD(P)-binding Rossmann-like Domain"/>
    <property type="match status" value="1"/>
</dbReference>
<proteinExistence type="inferred from homology"/>
<dbReference type="GO" id="GO:0005975">
    <property type="term" value="P:carbohydrate metabolic process"/>
    <property type="evidence" value="ECO:0007669"/>
    <property type="project" value="InterPro"/>
</dbReference>